<feature type="transmembrane region" description="Helical" evidence="2">
    <location>
        <begin position="162"/>
        <end position="181"/>
    </location>
</feature>
<dbReference type="EMBL" id="CAHIKZ030000990">
    <property type="protein sequence ID" value="CAE1248089.1"/>
    <property type="molecule type" value="Genomic_DNA"/>
</dbReference>
<feature type="transmembrane region" description="Helical" evidence="2">
    <location>
        <begin position="187"/>
        <end position="210"/>
    </location>
</feature>
<evidence type="ECO:0000313" key="5">
    <source>
        <dbReference type="Proteomes" id="UP000597762"/>
    </source>
</evidence>
<accession>A0A812BYK8</accession>
<dbReference type="PROSITE" id="PS01186">
    <property type="entry name" value="EGF_2"/>
    <property type="match status" value="1"/>
</dbReference>
<feature type="transmembrane region" description="Helical" evidence="2">
    <location>
        <begin position="35"/>
        <end position="55"/>
    </location>
</feature>
<feature type="transmembrane region" description="Helical" evidence="2">
    <location>
        <begin position="361"/>
        <end position="378"/>
    </location>
</feature>
<gene>
    <name evidence="4" type="ORF">SPHA_25995</name>
</gene>
<dbReference type="InterPro" id="IPR000742">
    <property type="entry name" value="EGF"/>
</dbReference>
<evidence type="ECO:0000256" key="2">
    <source>
        <dbReference type="SAM" id="Phobius"/>
    </source>
</evidence>
<name>A0A812BYK8_ACAPH</name>
<evidence type="ECO:0000313" key="4">
    <source>
        <dbReference type="EMBL" id="CAE1248089.1"/>
    </source>
</evidence>
<feature type="transmembrane region" description="Helical" evidence="2">
    <location>
        <begin position="1597"/>
        <end position="1619"/>
    </location>
</feature>
<feature type="region of interest" description="Disordered" evidence="1">
    <location>
        <begin position="1115"/>
        <end position="1144"/>
    </location>
</feature>
<dbReference type="Proteomes" id="UP000597762">
    <property type="component" value="Unassembled WGS sequence"/>
</dbReference>
<evidence type="ECO:0000256" key="1">
    <source>
        <dbReference type="SAM" id="MobiDB-lite"/>
    </source>
</evidence>
<feature type="compositionally biased region" description="Basic and acidic residues" evidence="1">
    <location>
        <begin position="1"/>
        <end position="20"/>
    </location>
</feature>
<feature type="transmembrane region" description="Helical" evidence="2">
    <location>
        <begin position="1764"/>
        <end position="1789"/>
    </location>
</feature>
<feature type="transmembrane region" description="Helical" evidence="2">
    <location>
        <begin position="319"/>
        <end position="340"/>
    </location>
</feature>
<sequence length="1848" mass="213209">MTAESRGETGSHPGSGERRSGGNRRPGRLLPPTSVMVALSIVAMATAALCAYCSMSGSNVLTVSIPSSALLRRVRSFTEHPNLSEFTLNISTLHANFRIVDSSDCESDPSKCTTYAVCDNQQGEMTCRCQRGYYLDGQKCQVTDSFSISKPLSLFHSFSYKLPFLLITHSFFFLSGFYSLFFWNASIILFFICFFAFFLCFFFISIFFSTSSLHHFPFSSILSQCFCTLSFIYSSFFIPSLFYLSLTLLLFSLSFFFTTSLSITFNHFSAWMLLLLFLSFFLPFILFDYLSYFSLFLFFFFSILSSLVFYFFLILLLSLFLPSFLIFLIFSLLHLPYFHVSRHHPMKDVRKQDKYLPITDQLLSFILFSLLYHLFSFILFPSPLLSFILSLYSLSSLLFLFDSSLYPHLLFVQRIIIILTETTIFKSSFFAVCRTSCPQGYYMVKPCSTARDVVCRACDVCKGTEYEITPCRAAQNRKCIDVTFPTHQIRYDGKTCSKVADNNSLQLMPSGNVFVERLNSIKELETTMYVTNNQQAMDFIWKRESGLQVKASITDVFLVPEYVDIDHPDDNQYFLQSSFIHSEVKQTFRNILKNYCRHPLPDYYNMILEVHPNRSTNATVVICDSKNPAVPKCPESYSDGQKYIKRAPNNVCPKLKGQRLLQLSPAANSIVCLDESPLLTAVFGMKTANVTELMFRSRECENYTKSCLSCPLRGENSCCQIPCYRTYSCRKSYDSLCSPSPVECATGDAYVFTLRPMFNTITSQFFCHIQYKKPTKLYSINYSVDIPQVGYQFKEKHRTVYAESTDFHHHSIVTVDFISVEHSSQLPVREEAILVKEHSRVEFSLHSLKQAQDFYKRFDVNNPKQNIYSTDAQFSKPFEYSSMTWHNGGCGKNSSKIYPAQMVFVDNGDSVNAHKSVLDGRFHYHISNTKETPQIKLLISANSSILRHYQHDFPNALLNSSSLEVKLYWQPVLGHWMMKIKGVLYSCPGYLMMKVYDSEHRICYGSYDMFINCPNNFQISAVLTEWGTKQPSILTVMLSDIESTHRLHLTTHEVTNEYTKSASSSYNIKKYTTVKISPWKPVIAILVSASILGTMMLCTLAGLLIYNVGRRTMPPLPPPSPAQDERRSSLLSSPEQERPLEIIPRPPAETSRGLVFLFIVIYLIYSFFFTLSVTLGLFYVIIGPSVISLQNTTEMSYHVRQSVNRCLEEIKEHEKFETMRMLDLIKQRQVSCQSHLDNEVTQILQSMHTSTRMVLRSVYRDNGLLKKSVHDLFMSKQAKFETELNKFISETNATLSNQIMSFRSKYINFLKKLVKNEWLEFPKKLFERHGSINDVFETEASLLEYLKWLEVDKVFEVSMVHDIIMKQMMESKPIFPGNEILATNPGRNIKSVWIRLHAELEESTWELSKTRHVFRYLLSHAFDYEDTSNRDYYQDIQYEEKREINMGGGKMFFSILVGVFIILDAMLLFYRFKWMKCMLSQIRCGYVQKLPMDTVSCKVYAIQTGRSAPRPYNPLEHPYNYYQDNKEDIWSASELYFAQAPTKSKEDILKEIWNHRRRQKPKLKRERFKDFCFVQYFIQFCRLILRILGSKLFLKLILFALVVFFLGIFLAAADAILTADNIKLFLDRHLGASQLKDHLLMSDNTLINYAEYLNRHLVFIKKFVDWEIADFNAVLEGVRQNQRQLLDRVLEDICNIMGNTSSSSSHTSCSSPPSLPTTTITSCNFMSIQPQFYDGIIQEVSVQLLQNNLTSTEVASRQMVFHSVYLLLFLACGMFLSHAVAQVINYYVFHESKVPILRIYQTTSSSSPWPEHHNCTVKDMHRSASWLQSSESGVYLGDNEENVRESQM</sequence>
<feature type="transmembrane region" description="Helical" evidence="2">
    <location>
        <begin position="293"/>
        <end position="313"/>
    </location>
</feature>
<dbReference type="Gene3D" id="2.10.25.10">
    <property type="entry name" value="Laminin"/>
    <property type="match status" value="1"/>
</dbReference>
<feature type="transmembrane region" description="Helical" evidence="2">
    <location>
        <begin position="268"/>
        <end position="286"/>
    </location>
</feature>
<protein>
    <recommendedName>
        <fullName evidence="3">EGF-like domain-containing protein</fullName>
    </recommendedName>
</protein>
<feature type="domain" description="EGF-like" evidence="3">
    <location>
        <begin position="127"/>
        <end position="140"/>
    </location>
</feature>
<feature type="transmembrane region" description="Helical" evidence="2">
    <location>
        <begin position="1451"/>
        <end position="1470"/>
    </location>
</feature>
<keyword evidence="2" id="KW-0472">Membrane</keyword>
<keyword evidence="5" id="KW-1185">Reference proteome</keyword>
<dbReference type="OrthoDB" id="6247498at2759"/>
<feature type="transmembrane region" description="Helical" evidence="2">
    <location>
        <begin position="1082"/>
        <end position="1106"/>
    </location>
</feature>
<dbReference type="CDD" id="cd00185">
    <property type="entry name" value="TNFRSF"/>
    <property type="match status" value="1"/>
</dbReference>
<feature type="transmembrane region" description="Helical" evidence="2">
    <location>
        <begin position="231"/>
        <end position="256"/>
    </location>
</feature>
<keyword evidence="2" id="KW-0812">Transmembrane</keyword>
<proteinExistence type="predicted"/>
<organism evidence="4 5">
    <name type="scientific">Acanthosepion pharaonis</name>
    <name type="common">Pharaoh cuttlefish</name>
    <name type="synonym">Sepia pharaonis</name>
    <dbReference type="NCBI Taxonomy" id="158019"/>
    <lineage>
        <taxon>Eukaryota</taxon>
        <taxon>Metazoa</taxon>
        <taxon>Spiralia</taxon>
        <taxon>Lophotrochozoa</taxon>
        <taxon>Mollusca</taxon>
        <taxon>Cephalopoda</taxon>
        <taxon>Coleoidea</taxon>
        <taxon>Decapodiformes</taxon>
        <taxon>Sepiida</taxon>
        <taxon>Sepiina</taxon>
        <taxon>Sepiidae</taxon>
        <taxon>Acanthosepion</taxon>
    </lineage>
</organism>
<reference evidence="4" key="1">
    <citation type="submission" date="2021-01" db="EMBL/GenBank/DDBJ databases">
        <authorList>
            <person name="Li R."/>
            <person name="Bekaert M."/>
        </authorList>
    </citation>
    <scope>NUCLEOTIDE SEQUENCE</scope>
    <source>
        <strain evidence="4">Farmed</strain>
    </source>
</reference>
<keyword evidence="2" id="KW-1133">Transmembrane helix</keyword>
<comment type="caution">
    <text evidence="4">The sequence shown here is derived from an EMBL/GenBank/DDBJ whole genome shotgun (WGS) entry which is preliminary data.</text>
</comment>
<evidence type="ECO:0000259" key="3">
    <source>
        <dbReference type="PROSITE" id="PS01186"/>
    </source>
</evidence>
<feature type="transmembrane region" description="Helical" evidence="2">
    <location>
        <begin position="384"/>
        <end position="401"/>
    </location>
</feature>
<feature type="transmembrane region" description="Helical" evidence="2">
    <location>
        <begin position="1154"/>
        <end position="1182"/>
    </location>
</feature>
<feature type="region of interest" description="Disordered" evidence="1">
    <location>
        <begin position="1"/>
        <end position="29"/>
    </location>
</feature>